<feature type="region of interest" description="Disordered" evidence="1">
    <location>
        <begin position="190"/>
        <end position="211"/>
    </location>
</feature>
<name>A0A9K3GV74_HELAN</name>
<keyword evidence="4" id="KW-1185">Reference proteome</keyword>
<dbReference type="EMBL" id="MNCJ02000332">
    <property type="protein sequence ID" value="KAF5757002.1"/>
    <property type="molecule type" value="Genomic_DNA"/>
</dbReference>
<keyword evidence="2" id="KW-0812">Transmembrane</keyword>
<protein>
    <submittedName>
        <fullName evidence="3">Uncharacterized protein</fullName>
    </submittedName>
</protein>
<reference evidence="3" key="2">
    <citation type="submission" date="2020-06" db="EMBL/GenBank/DDBJ databases">
        <title>Helianthus annuus Genome sequencing and assembly Release 2.</title>
        <authorList>
            <person name="Gouzy J."/>
            <person name="Langlade N."/>
            <person name="Munos S."/>
        </authorList>
    </citation>
    <scope>NUCLEOTIDE SEQUENCE</scope>
    <source>
        <tissue evidence="3">Leaves</tissue>
    </source>
</reference>
<keyword evidence="2" id="KW-1133">Transmembrane helix</keyword>
<evidence type="ECO:0000313" key="3">
    <source>
        <dbReference type="EMBL" id="KAF5757002.1"/>
    </source>
</evidence>
<dbReference type="AlphaFoldDB" id="A0A9K3GV74"/>
<comment type="caution">
    <text evidence="3">The sequence shown here is derived from an EMBL/GenBank/DDBJ whole genome shotgun (WGS) entry which is preliminary data.</text>
</comment>
<sequence>MILKHNCLPPGSLWVSKPVEEFNLATIKRNWKIQVQLCGSKYSVTEELGHKYEFIDLNEHQGVAEDVEMVDKEDEVEPAGPWGPKQSYIRPHRELNEDVARFVNRRRVPSYRNFNRSQQEVFDNISAVMGEGREYEARRKKWEQAHQAQLQAQWDAESAHQERVENIWRSNSCSKLYKDHKLSRWYNSSSKRWPEDEHGRNTRRGSESSRTQWKAADGVLCTYPMNWLLIMPRSSMIRNDTGEIGKPASPTQNIRGVLTIPTSLFLEAPLIHHLIGPRQRGLVSSRPSFSSQQKESRVPLITNKRCLRLLPDTRTIRTYQSNRMSNISGDGEVCVLLLLYIFLVYFNFFSISFFLVK</sequence>
<dbReference type="Gramene" id="mRNA:HanXRQr2_Chr17g0821511">
    <property type="protein sequence ID" value="CDS:HanXRQr2_Chr17g0821511.1"/>
    <property type="gene ID" value="HanXRQr2_Chr17g0821511"/>
</dbReference>
<dbReference type="Proteomes" id="UP000215914">
    <property type="component" value="Unassembled WGS sequence"/>
</dbReference>
<gene>
    <name evidence="3" type="ORF">HanXRQr2_Chr17g0821511</name>
</gene>
<reference evidence="3" key="1">
    <citation type="journal article" date="2017" name="Nature">
        <title>The sunflower genome provides insights into oil metabolism, flowering and Asterid evolution.</title>
        <authorList>
            <person name="Badouin H."/>
            <person name="Gouzy J."/>
            <person name="Grassa C.J."/>
            <person name="Murat F."/>
            <person name="Staton S.E."/>
            <person name="Cottret L."/>
            <person name="Lelandais-Briere C."/>
            <person name="Owens G.L."/>
            <person name="Carrere S."/>
            <person name="Mayjonade B."/>
            <person name="Legrand L."/>
            <person name="Gill N."/>
            <person name="Kane N.C."/>
            <person name="Bowers J.E."/>
            <person name="Hubner S."/>
            <person name="Bellec A."/>
            <person name="Berard A."/>
            <person name="Berges H."/>
            <person name="Blanchet N."/>
            <person name="Boniface M.C."/>
            <person name="Brunel D."/>
            <person name="Catrice O."/>
            <person name="Chaidir N."/>
            <person name="Claudel C."/>
            <person name="Donnadieu C."/>
            <person name="Faraut T."/>
            <person name="Fievet G."/>
            <person name="Helmstetter N."/>
            <person name="King M."/>
            <person name="Knapp S.J."/>
            <person name="Lai Z."/>
            <person name="Le Paslier M.C."/>
            <person name="Lippi Y."/>
            <person name="Lorenzon L."/>
            <person name="Mandel J.R."/>
            <person name="Marage G."/>
            <person name="Marchand G."/>
            <person name="Marquand E."/>
            <person name="Bret-Mestries E."/>
            <person name="Morien E."/>
            <person name="Nambeesan S."/>
            <person name="Nguyen T."/>
            <person name="Pegot-Espagnet P."/>
            <person name="Pouilly N."/>
            <person name="Raftis F."/>
            <person name="Sallet E."/>
            <person name="Schiex T."/>
            <person name="Thomas J."/>
            <person name="Vandecasteele C."/>
            <person name="Vares D."/>
            <person name="Vear F."/>
            <person name="Vautrin S."/>
            <person name="Crespi M."/>
            <person name="Mangin B."/>
            <person name="Burke J.M."/>
            <person name="Salse J."/>
            <person name="Munos S."/>
            <person name="Vincourt P."/>
            <person name="Rieseberg L.H."/>
            <person name="Langlade N.B."/>
        </authorList>
    </citation>
    <scope>NUCLEOTIDE SEQUENCE</scope>
    <source>
        <tissue evidence="3">Leaves</tissue>
    </source>
</reference>
<feature type="transmembrane region" description="Helical" evidence="2">
    <location>
        <begin position="335"/>
        <end position="356"/>
    </location>
</feature>
<accession>A0A9K3GV74</accession>
<evidence type="ECO:0000256" key="2">
    <source>
        <dbReference type="SAM" id="Phobius"/>
    </source>
</evidence>
<organism evidence="3 4">
    <name type="scientific">Helianthus annuus</name>
    <name type="common">Common sunflower</name>
    <dbReference type="NCBI Taxonomy" id="4232"/>
    <lineage>
        <taxon>Eukaryota</taxon>
        <taxon>Viridiplantae</taxon>
        <taxon>Streptophyta</taxon>
        <taxon>Embryophyta</taxon>
        <taxon>Tracheophyta</taxon>
        <taxon>Spermatophyta</taxon>
        <taxon>Magnoliopsida</taxon>
        <taxon>eudicotyledons</taxon>
        <taxon>Gunneridae</taxon>
        <taxon>Pentapetalae</taxon>
        <taxon>asterids</taxon>
        <taxon>campanulids</taxon>
        <taxon>Asterales</taxon>
        <taxon>Asteraceae</taxon>
        <taxon>Asteroideae</taxon>
        <taxon>Heliantheae alliance</taxon>
        <taxon>Heliantheae</taxon>
        <taxon>Helianthus</taxon>
    </lineage>
</organism>
<evidence type="ECO:0000313" key="4">
    <source>
        <dbReference type="Proteomes" id="UP000215914"/>
    </source>
</evidence>
<feature type="compositionally biased region" description="Basic and acidic residues" evidence="1">
    <location>
        <begin position="192"/>
        <end position="207"/>
    </location>
</feature>
<keyword evidence="2" id="KW-0472">Membrane</keyword>
<proteinExistence type="predicted"/>
<evidence type="ECO:0000256" key="1">
    <source>
        <dbReference type="SAM" id="MobiDB-lite"/>
    </source>
</evidence>